<dbReference type="AlphaFoldDB" id="A0A098QTN3"/>
<comment type="caution">
    <text evidence="1">The sequence shown here is derived from an EMBL/GenBank/DDBJ whole genome shotgun (WGS) entry which is preliminary data.</text>
</comment>
<name>A0A098QTN3_9SPIO</name>
<dbReference type="RefSeq" id="WP_037549171.1">
    <property type="nucleotide sequence ID" value="NZ_JNUP01000069.1"/>
</dbReference>
<dbReference type="STRING" id="1480694.DC28_12665"/>
<keyword evidence="2" id="KW-1185">Reference proteome</keyword>
<accession>A0A098QTN3</accession>
<protein>
    <submittedName>
        <fullName evidence="1">Uncharacterized protein</fullName>
    </submittedName>
</protein>
<evidence type="ECO:0000313" key="2">
    <source>
        <dbReference type="Proteomes" id="UP000029692"/>
    </source>
</evidence>
<evidence type="ECO:0000313" key="1">
    <source>
        <dbReference type="EMBL" id="KGE71099.1"/>
    </source>
</evidence>
<dbReference type="Proteomes" id="UP000029692">
    <property type="component" value="Unassembled WGS sequence"/>
</dbReference>
<proteinExistence type="predicted"/>
<organism evidence="1 2">
    <name type="scientific">Spirochaeta lutea</name>
    <dbReference type="NCBI Taxonomy" id="1480694"/>
    <lineage>
        <taxon>Bacteria</taxon>
        <taxon>Pseudomonadati</taxon>
        <taxon>Spirochaetota</taxon>
        <taxon>Spirochaetia</taxon>
        <taxon>Spirochaetales</taxon>
        <taxon>Spirochaetaceae</taxon>
        <taxon>Spirochaeta</taxon>
    </lineage>
</organism>
<reference evidence="1 2" key="1">
    <citation type="submission" date="2014-05" db="EMBL/GenBank/DDBJ databases">
        <title>De novo Genome Sequence of Spirocheata sp.</title>
        <authorList>
            <person name="Shivani Y."/>
            <person name="Subhash Y."/>
            <person name="Tushar L."/>
            <person name="Sasikala C."/>
            <person name="Ramana C.V."/>
        </authorList>
    </citation>
    <scope>NUCLEOTIDE SEQUENCE [LARGE SCALE GENOMIC DNA]</scope>
    <source>
        <strain evidence="1 2">JC230</strain>
    </source>
</reference>
<sequence length="366" mass="41451">MHEFNQRAQTIEQIILDLGQLIVPWAREQRLDKPIYRIIQRYAARLGEDAELWQDQFGELLLLYHTLNHPNRISMILKAEKDGDFPRPFTGDELQMLNNLLHYQSLICRFYTLQDEMHPDIYHVSEAVSGHDYVVVSPQLRQAVEGNRTLILSVLIPVGISPPPADHPLDAPWEDVPGFTPLGQFAAFGTYTENDVEFFGNALAGRSLSRSQFGPFIGEHLPECIFLSGLATPTADHPAMAQRLYLADFTVPEPGIDIAPLEDQFEVQRRGDWSYGRATLALQEAQDADKEAPHTMEFFYHKKNRHTIIRAVDHDAFLTLIQLLGVQSLAVPPQIDASMGMISAVQLLMDKPFPGDYIAKEFDSEF</sequence>
<gene>
    <name evidence="1" type="ORF">DC28_12665</name>
</gene>
<dbReference type="EMBL" id="JNUP01000069">
    <property type="protein sequence ID" value="KGE71099.1"/>
    <property type="molecule type" value="Genomic_DNA"/>
</dbReference>